<evidence type="ECO:0000256" key="5">
    <source>
        <dbReference type="ARBA" id="ARBA00022630"/>
    </source>
</evidence>
<proteinExistence type="inferred from homology"/>
<keyword evidence="11" id="KW-1185">Reference proteome</keyword>
<dbReference type="PROSITE" id="PS00201">
    <property type="entry name" value="FLAVODOXIN"/>
    <property type="match status" value="1"/>
</dbReference>
<dbReference type="InterPro" id="IPR010086">
    <property type="entry name" value="Flavodoxin_lc"/>
</dbReference>
<dbReference type="NCBIfam" id="TIGR01752">
    <property type="entry name" value="flav_long"/>
    <property type="match status" value="1"/>
</dbReference>
<evidence type="ECO:0000259" key="9">
    <source>
        <dbReference type="PROSITE" id="PS50902"/>
    </source>
</evidence>
<keyword evidence="7 8" id="KW-0249">Electron transport</keyword>
<keyword evidence="4 8" id="KW-0813">Transport</keyword>
<dbReference type="PANTHER" id="PTHR42809">
    <property type="entry name" value="FLAVODOXIN 2"/>
    <property type="match status" value="1"/>
</dbReference>
<evidence type="ECO:0000256" key="8">
    <source>
        <dbReference type="PIRNR" id="PIRNR038996"/>
    </source>
</evidence>
<comment type="cofactor">
    <cofactor evidence="1 8">
        <name>FMN</name>
        <dbReference type="ChEBI" id="CHEBI:58210"/>
    </cofactor>
</comment>
<organism evidence="10 11">
    <name type="scientific">Marinobacterium zhoushanense</name>
    <dbReference type="NCBI Taxonomy" id="1679163"/>
    <lineage>
        <taxon>Bacteria</taxon>
        <taxon>Pseudomonadati</taxon>
        <taxon>Pseudomonadota</taxon>
        <taxon>Gammaproteobacteria</taxon>
        <taxon>Oceanospirillales</taxon>
        <taxon>Oceanospirillaceae</taxon>
        <taxon>Marinobacterium</taxon>
    </lineage>
</organism>
<evidence type="ECO:0000256" key="3">
    <source>
        <dbReference type="ARBA" id="ARBA00005267"/>
    </source>
</evidence>
<protein>
    <recommendedName>
        <fullName evidence="8">Flavodoxin</fullName>
    </recommendedName>
</protein>
<dbReference type="InterPro" id="IPR029039">
    <property type="entry name" value="Flavoprotein-like_sf"/>
</dbReference>
<dbReference type="PIRSF" id="PIRSF038996">
    <property type="entry name" value="FldA"/>
    <property type="match status" value="1"/>
</dbReference>
<dbReference type="InterPro" id="IPR050619">
    <property type="entry name" value="Flavodoxin"/>
</dbReference>
<comment type="caution">
    <text evidence="10">The sequence shown here is derived from an EMBL/GenBank/DDBJ whole genome shotgun (WGS) entry which is preliminary data.</text>
</comment>
<evidence type="ECO:0000256" key="7">
    <source>
        <dbReference type="ARBA" id="ARBA00022982"/>
    </source>
</evidence>
<comment type="similarity">
    <text evidence="3 8">Belongs to the flavodoxin family.</text>
</comment>
<dbReference type="EMBL" id="BMIJ01000007">
    <property type="protein sequence ID" value="GGC06188.1"/>
    <property type="molecule type" value="Genomic_DNA"/>
</dbReference>
<feature type="domain" description="Flavodoxin-like" evidence="9">
    <location>
        <begin position="4"/>
        <end position="166"/>
    </location>
</feature>
<evidence type="ECO:0000256" key="2">
    <source>
        <dbReference type="ARBA" id="ARBA00003297"/>
    </source>
</evidence>
<accession>A0ABQ1KP84</accession>
<keyword evidence="5 8" id="KW-0285">Flavoprotein</keyword>
<dbReference type="Pfam" id="PF00258">
    <property type="entry name" value="Flavodoxin_1"/>
    <property type="match status" value="1"/>
</dbReference>
<dbReference type="PROSITE" id="PS50902">
    <property type="entry name" value="FLAVODOXIN_LIKE"/>
    <property type="match status" value="1"/>
</dbReference>
<dbReference type="InterPro" id="IPR001226">
    <property type="entry name" value="Flavodoxin_CS"/>
</dbReference>
<comment type="function">
    <text evidence="2 8">Low-potential electron donor to a number of redox enzymes.</text>
</comment>
<dbReference type="Proteomes" id="UP000629025">
    <property type="component" value="Unassembled WGS sequence"/>
</dbReference>
<dbReference type="SUPFAM" id="SSF52218">
    <property type="entry name" value="Flavoproteins"/>
    <property type="match status" value="1"/>
</dbReference>
<evidence type="ECO:0000313" key="10">
    <source>
        <dbReference type="EMBL" id="GGC06188.1"/>
    </source>
</evidence>
<evidence type="ECO:0000256" key="4">
    <source>
        <dbReference type="ARBA" id="ARBA00022448"/>
    </source>
</evidence>
<evidence type="ECO:0000256" key="6">
    <source>
        <dbReference type="ARBA" id="ARBA00022643"/>
    </source>
</evidence>
<dbReference type="Gene3D" id="3.40.50.360">
    <property type="match status" value="1"/>
</dbReference>
<dbReference type="RefSeq" id="WP_188750769.1">
    <property type="nucleotide sequence ID" value="NZ_BMIJ01000007.1"/>
</dbReference>
<dbReference type="NCBIfam" id="NF006739">
    <property type="entry name" value="PRK09267.1-5"/>
    <property type="match status" value="1"/>
</dbReference>
<evidence type="ECO:0000256" key="1">
    <source>
        <dbReference type="ARBA" id="ARBA00001917"/>
    </source>
</evidence>
<gene>
    <name evidence="10" type="ORF">GCM10011352_35520</name>
</gene>
<name>A0ABQ1KP84_9GAMM</name>
<reference evidence="11" key="1">
    <citation type="journal article" date="2019" name="Int. J. Syst. Evol. Microbiol.">
        <title>The Global Catalogue of Microorganisms (GCM) 10K type strain sequencing project: providing services to taxonomists for standard genome sequencing and annotation.</title>
        <authorList>
            <consortium name="The Broad Institute Genomics Platform"/>
            <consortium name="The Broad Institute Genome Sequencing Center for Infectious Disease"/>
            <person name="Wu L."/>
            <person name="Ma J."/>
        </authorList>
    </citation>
    <scope>NUCLEOTIDE SEQUENCE [LARGE SCALE GENOMIC DNA]</scope>
    <source>
        <strain evidence="11">CGMCC 1.15341</strain>
    </source>
</reference>
<dbReference type="InterPro" id="IPR008254">
    <property type="entry name" value="Flavodoxin/NO_synth"/>
</dbReference>
<sequence>MNKIGLFYASTTGNTESIAERIAGVIDGVSVELHDIATAGVESISGYDLLILGISTWDFGELQEDWDAEWETLSGVDFTGRKVALFGVGDQIGYGEWFLDAMGMLAERVVAQGGELVAPWPIEGYEFDASRALNEAGDSFVGLALDEDAQPGETGGRIERWVPQVLNAFGV</sequence>
<evidence type="ECO:0000313" key="11">
    <source>
        <dbReference type="Proteomes" id="UP000629025"/>
    </source>
</evidence>
<dbReference type="PANTHER" id="PTHR42809:SF3">
    <property type="entry name" value="FLAVODOXIN 2"/>
    <property type="match status" value="1"/>
</dbReference>
<keyword evidence="6 8" id="KW-0288">FMN</keyword>